<dbReference type="InterPro" id="IPR014756">
    <property type="entry name" value="Ig_E-set"/>
</dbReference>
<dbReference type="GO" id="GO:0016060">
    <property type="term" value="P:negative regulation of phospholipase C-activating phototransduction signaling pathway"/>
    <property type="evidence" value="ECO:0007669"/>
    <property type="project" value="UniProtKB-ARBA"/>
</dbReference>
<dbReference type="AlphaFoldDB" id="A0A7R9H366"/>
<keyword evidence="2" id="KW-0716">Sensory transduction</keyword>
<dbReference type="SMART" id="SM01017">
    <property type="entry name" value="Arrestin_C"/>
    <property type="match status" value="1"/>
</dbReference>
<dbReference type="Gene3D" id="2.60.40.840">
    <property type="match status" value="2"/>
</dbReference>
<evidence type="ECO:0000256" key="1">
    <source>
        <dbReference type="ARBA" id="ARBA00005298"/>
    </source>
</evidence>
<proteinExistence type="inferred from homology"/>
<dbReference type="InterPro" id="IPR011022">
    <property type="entry name" value="Arrestin_C-like"/>
</dbReference>
<evidence type="ECO:0000259" key="3">
    <source>
        <dbReference type="SMART" id="SM01017"/>
    </source>
</evidence>
<feature type="domain" description="Arrestin C-terminal-like" evidence="3">
    <location>
        <begin position="252"/>
        <end position="403"/>
    </location>
</feature>
<dbReference type="InterPro" id="IPR014752">
    <property type="entry name" value="Arrestin-like_C"/>
</dbReference>
<name>A0A7R9H366_TIMPO</name>
<dbReference type="PRINTS" id="PR00309">
    <property type="entry name" value="ARRESTIN"/>
</dbReference>
<comment type="similarity">
    <text evidence="1">Belongs to the arrestin family.</text>
</comment>
<dbReference type="GO" id="GO:0002031">
    <property type="term" value="P:G protein-coupled receptor internalization"/>
    <property type="evidence" value="ECO:0007669"/>
    <property type="project" value="TreeGrafter"/>
</dbReference>
<dbReference type="EMBL" id="OD002799">
    <property type="protein sequence ID" value="CAD7406134.1"/>
    <property type="molecule type" value="Genomic_DNA"/>
</dbReference>
<dbReference type="Gene3D" id="2.60.40.640">
    <property type="match status" value="1"/>
</dbReference>
<dbReference type="GO" id="GO:0007165">
    <property type="term" value="P:signal transduction"/>
    <property type="evidence" value="ECO:0007669"/>
    <property type="project" value="InterPro"/>
</dbReference>
<protein>
    <recommendedName>
        <fullName evidence="3">Arrestin C-terminal-like domain-containing protein</fullName>
    </recommendedName>
</protein>
<dbReference type="PANTHER" id="PTHR11792">
    <property type="entry name" value="ARRESTIN"/>
    <property type="match status" value="1"/>
</dbReference>
<dbReference type="GO" id="GO:0016028">
    <property type="term" value="C:rhabdomere"/>
    <property type="evidence" value="ECO:0007669"/>
    <property type="project" value="UniProtKB-ARBA"/>
</dbReference>
<dbReference type="PANTHER" id="PTHR11792:SF16">
    <property type="entry name" value="PHOSRESTIN-2"/>
    <property type="match status" value="1"/>
</dbReference>
<organism evidence="4">
    <name type="scientific">Timema poppense</name>
    <name type="common">Walking stick</name>
    <dbReference type="NCBI Taxonomy" id="170557"/>
    <lineage>
        <taxon>Eukaryota</taxon>
        <taxon>Metazoa</taxon>
        <taxon>Ecdysozoa</taxon>
        <taxon>Arthropoda</taxon>
        <taxon>Hexapoda</taxon>
        <taxon>Insecta</taxon>
        <taxon>Pterygota</taxon>
        <taxon>Neoptera</taxon>
        <taxon>Polyneoptera</taxon>
        <taxon>Phasmatodea</taxon>
        <taxon>Timematodea</taxon>
        <taxon>Timematoidea</taxon>
        <taxon>Timematidae</taxon>
        <taxon>Timema</taxon>
    </lineage>
</organism>
<accession>A0A7R9H366</accession>
<dbReference type="FunFam" id="2.60.40.840:FF:000002">
    <property type="entry name" value="Arrestin 3"/>
    <property type="match status" value="1"/>
</dbReference>
<dbReference type="GO" id="GO:0007608">
    <property type="term" value="P:sensory perception of smell"/>
    <property type="evidence" value="ECO:0007669"/>
    <property type="project" value="UniProtKB-ARBA"/>
</dbReference>
<dbReference type="GO" id="GO:0005737">
    <property type="term" value="C:cytoplasm"/>
    <property type="evidence" value="ECO:0007669"/>
    <property type="project" value="TreeGrafter"/>
</dbReference>
<dbReference type="InterPro" id="IPR000698">
    <property type="entry name" value="Arrestin"/>
</dbReference>
<dbReference type="GO" id="GO:0045494">
    <property type="term" value="P:photoreceptor cell maintenance"/>
    <property type="evidence" value="ECO:0007669"/>
    <property type="project" value="UniProtKB-ARBA"/>
</dbReference>
<dbReference type="PROSITE" id="PS00295">
    <property type="entry name" value="ARRESTINS"/>
    <property type="match status" value="1"/>
</dbReference>
<dbReference type="InterPro" id="IPR014753">
    <property type="entry name" value="Arrestin_N"/>
</dbReference>
<dbReference type="GO" id="GO:0001664">
    <property type="term" value="F:G protein-coupled receptor binding"/>
    <property type="evidence" value="ECO:0007669"/>
    <property type="project" value="TreeGrafter"/>
</dbReference>
<dbReference type="InterPro" id="IPR011021">
    <property type="entry name" value="Arrestin-like_N"/>
</dbReference>
<evidence type="ECO:0000313" key="4">
    <source>
        <dbReference type="EMBL" id="CAD7406134.1"/>
    </source>
</evidence>
<dbReference type="SUPFAM" id="SSF81296">
    <property type="entry name" value="E set domains"/>
    <property type="match status" value="3"/>
</dbReference>
<reference evidence="4" key="1">
    <citation type="submission" date="2020-11" db="EMBL/GenBank/DDBJ databases">
        <authorList>
            <person name="Tran Van P."/>
        </authorList>
    </citation>
    <scope>NUCLEOTIDE SEQUENCE</scope>
</reference>
<dbReference type="Pfam" id="PF00339">
    <property type="entry name" value="Arrestin_N"/>
    <property type="match status" value="1"/>
</dbReference>
<evidence type="ECO:0000256" key="2">
    <source>
        <dbReference type="ARBA" id="ARBA00022606"/>
    </source>
</evidence>
<dbReference type="InterPro" id="IPR017864">
    <property type="entry name" value="Arrestin_CS"/>
</dbReference>
<dbReference type="Pfam" id="PF02752">
    <property type="entry name" value="Arrestin_C"/>
    <property type="match status" value="1"/>
</dbReference>
<gene>
    <name evidence="4" type="ORF">TPSB3V08_LOCUS5304</name>
</gene>
<sequence length="412" mass="46074">MGVNFKVFKKCSPNGKITVYLGKRDFIDHITGIEPIEKSFGTSWELNLVPLGLQPGSDHDIMRLVIVTHKSVVDFLAVCCVVREEHLGGATAEWGYDGVILLDSEYLKERKVFGQVVCSFRYGREEDEVMGLNFQKDLYLASEQVYPPPEKRHENLTKLQERLMKKLGPNAFPFTFVLPANAPASVTLQPGQDDLGDPCGVQYYVKMFAGESDTDRSHKRSSVNLGIRKIQFAPSKQGRQPCTVVRKDFLLSPGELELEVTLDKQLYHHGEKIAVNICIRNNSNKVVKKIKAMVQQGVDVVLFQNGQYRSAVASLETQEGCPIQPGSSLQKVMYLTPTLESNKDRRGIALDGQLKHQDTNLASSTLLATPDQRDAFGIPVKGKMLRADSQAEVEMFRQDTIDQDLEPIAEKC</sequence>